<name>A0AAV2TX19_CALDB</name>
<accession>A0AAV2TX19</accession>
<reference evidence="1" key="1">
    <citation type="submission" date="2024-06" db="EMBL/GenBank/DDBJ databases">
        <authorList>
            <person name="Liu X."/>
            <person name="Lenzi L."/>
            <person name="Haldenby T S."/>
            <person name="Uol C."/>
        </authorList>
    </citation>
    <scope>NUCLEOTIDE SEQUENCE</scope>
</reference>
<protein>
    <submittedName>
        <fullName evidence="1">Uncharacterized protein</fullName>
    </submittedName>
</protein>
<comment type="caution">
    <text evidence="1">The sequence shown here is derived from an EMBL/GenBank/DDBJ whole genome shotgun (WGS) entry which is preliminary data.</text>
</comment>
<sequence>MSSTLFTTVNSSVCTNARTAVSTNTTLGQAWLSCQVTGIAQTKCVSTITFNGTILTNASVSIDYRLASPLATLLSAGTNSSGNSYYLGNVTVALFSGTPSISLRSVFILSCPIFLRAIRLF</sequence>
<dbReference type="EMBL" id="CAXLJL010000911">
    <property type="protein sequence ID" value="CAL5141611.1"/>
    <property type="molecule type" value="Genomic_DNA"/>
</dbReference>
<dbReference type="Proteomes" id="UP001497525">
    <property type="component" value="Unassembled WGS sequence"/>
</dbReference>
<proteinExistence type="predicted"/>
<gene>
    <name evidence="1" type="ORF">CDAUBV1_LOCUS16891</name>
</gene>
<evidence type="ECO:0000313" key="2">
    <source>
        <dbReference type="Proteomes" id="UP001497525"/>
    </source>
</evidence>
<organism evidence="1 2">
    <name type="scientific">Calicophoron daubneyi</name>
    <name type="common">Rumen fluke</name>
    <name type="synonym">Paramphistomum daubneyi</name>
    <dbReference type="NCBI Taxonomy" id="300641"/>
    <lineage>
        <taxon>Eukaryota</taxon>
        <taxon>Metazoa</taxon>
        <taxon>Spiralia</taxon>
        <taxon>Lophotrochozoa</taxon>
        <taxon>Platyhelminthes</taxon>
        <taxon>Trematoda</taxon>
        <taxon>Digenea</taxon>
        <taxon>Plagiorchiida</taxon>
        <taxon>Pronocephalata</taxon>
        <taxon>Paramphistomoidea</taxon>
        <taxon>Paramphistomidae</taxon>
        <taxon>Calicophoron</taxon>
    </lineage>
</organism>
<dbReference type="AlphaFoldDB" id="A0AAV2TX19"/>
<evidence type="ECO:0000313" key="1">
    <source>
        <dbReference type="EMBL" id="CAL5141611.1"/>
    </source>
</evidence>